<reference evidence="2 3" key="1">
    <citation type="submission" date="2021-02" db="EMBL/GenBank/DDBJ databases">
        <authorList>
            <person name="Pothier F. J."/>
        </authorList>
    </citation>
    <scope>NUCLEOTIDE SEQUENCE [LARGE SCALE GENOMIC DNA]</scope>
    <source>
        <strain evidence="2 3">1314c</strain>
    </source>
</reference>
<dbReference type="AlphaFoldDB" id="A0AAU9I508"/>
<dbReference type="EMBL" id="HG992337">
    <property type="protein sequence ID" value="CAE6828061.1"/>
    <property type="molecule type" value="Genomic_DNA"/>
</dbReference>
<protein>
    <submittedName>
        <fullName evidence="2">DNA replication and repair protein RecF</fullName>
    </submittedName>
</protein>
<evidence type="ECO:0000313" key="3">
    <source>
        <dbReference type="Proteomes" id="UP000835242"/>
    </source>
</evidence>
<proteinExistence type="predicted"/>
<dbReference type="EMBL" id="HG992337">
    <property type="protein sequence ID" value="CAE6828042.1"/>
    <property type="molecule type" value="Genomic_DNA"/>
</dbReference>
<dbReference type="PANTHER" id="PTHR43581">
    <property type="entry name" value="ATP/GTP PHOSPHATASE"/>
    <property type="match status" value="1"/>
</dbReference>
<dbReference type="RefSeq" id="WP_228600040.1">
    <property type="nucleotide sequence ID" value="NZ_HG992337.1"/>
</dbReference>
<dbReference type="SUPFAM" id="SSF52540">
    <property type="entry name" value="P-loop containing nucleoside triphosphate hydrolases"/>
    <property type="match status" value="1"/>
</dbReference>
<dbReference type="Pfam" id="PF13175">
    <property type="entry name" value="AAA_15"/>
    <property type="match status" value="1"/>
</dbReference>
<feature type="domain" description="Endonuclease GajA/Old nuclease/RecF-like AAA" evidence="1">
    <location>
        <begin position="1"/>
        <end position="75"/>
    </location>
</feature>
<dbReference type="InterPro" id="IPR041685">
    <property type="entry name" value="AAA_GajA/Old/RecF-like"/>
</dbReference>
<dbReference type="Gene3D" id="3.40.50.300">
    <property type="entry name" value="P-loop containing nucleotide triphosphate hydrolases"/>
    <property type="match status" value="1"/>
</dbReference>
<dbReference type="Proteomes" id="UP000835242">
    <property type="component" value="Chromosome"/>
</dbReference>
<evidence type="ECO:0000259" key="1">
    <source>
        <dbReference type="Pfam" id="PF13175"/>
    </source>
</evidence>
<dbReference type="InterPro" id="IPR051396">
    <property type="entry name" value="Bact_Antivir_Def_Nuclease"/>
</dbReference>
<gene>
    <name evidence="2" type="primary">recF_2</name>
    <name evidence="2" type="ORF">XA1314C_35070</name>
</gene>
<name>A0AAU9I508_9XANT</name>
<dbReference type="InterPro" id="IPR027417">
    <property type="entry name" value="P-loop_NTPase"/>
</dbReference>
<dbReference type="PANTHER" id="PTHR43581:SF4">
    <property type="entry name" value="ATP_GTP PHOSPHATASE"/>
    <property type="match status" value="1"/>
</dbReference>
<organism evidence="2 3">
    <name type="scientific">Xanthomonas arboricola</name>
    <dbReference type="NCBI Taxonomy" id="56448"/>
    <lineage>
        <taxon>Bacteria</taxon>
        <taxon>Pseudomonadati</taxon>
        <taxon>Pseudomonadota</taxon>
        <taxon>Gammaproteobacteria</taxon>
        <taxon>Lysobacterales</taxon>
        <taxon>Lysobacteraceae</taxon>
        <taxon>Xanthomonas</taxon>
    </lineage>
</organism>
<accession>A0AAU9I508</accession>
<sequence length="281" mass="30869">MRLLRFEIHNFKCIEHVTLEWEDLLVLIGENNAGKSSVLSAIAVFLSGSSIRDSSLFRRHQTDEGNAIELIGHFDCLTYDEKAQVAVRGRMDGEQWVLKKRYWFEPGEDGEAGGWKEQLFSFSGVEQFLGWPDSDTTWAAFPAEYQPIIDALPNKGARPNAGSKESLKAAVREQRPDLVAVGAAVWLPNPGGGGNWKSNANSILPRHILVRAVQEASDETNAKDASTYGKLVNLIVERSLARRPEMAALQAALDDVLALFRPDHAKPAAAGSRSSRPAGPH</sequence>
<evidence type="ECO:0000313" key="2">
    <source>
        <dbReference type="EMBL" id="CAE6828042.1"/>
    </source>
</evidence>